<dbReference type="PANTHER" id="PTHR48100:SF62">
    <property type="entry name" value="GLUCOSYL-3-PHOSPHOGLYCERATE PHOSPHATASE"/>
    <property type="match status" value="1"/>
</dbReference>
<evidence type="ECO:0000256" key="1">
    <source>
        <dbReference type="PIRSR" id="PIRSR613078-1"/>
    </source>
</evidence>
<dbReference type="AlphaFoldDB" id="A0A1H0U929"/>
<evidence type="ECO:0000313" key="3">
    <source>
        <dbReference type="EMBL" id="SDP62669.1"/>
    </source>
</evidence>
<keyword evidence="4" id="KW-1185">Reference proteome</keyword>
<dbReference type="Proteomes" id="UP000199497">
    <property type="component" value="Unassembled WGS sequence"/>
</dbReference>
<accession>A0A1H0U929</accession>
<proteinExistence type="predicted"/>
<dbReference type="CDD" id="cd07067">
    <property type="entry name" value="HP_PGM_like"/>
    <property type="match status" value="1"/>
</dbReference>
<dbReference type="InterPro" id="IPR050275">
    <property type="entry name" value="PGM_Phosphatase"/>
</dbReference>
<protein>
    <submittedName>
        <fullName evidence="3">2,3-bisphosphoglycerate-dependent phosphoglycerate mutase</fullName>
    </submittedName>
</protein>
<dbReference type="RefSeq" id="WP_092601314.1">
    <property type="nucleotide sequence ID" value="NZ_FNJR01000006.1"/>
</dbReference>
<dbReference type="SMART" id="SM00855">
    <property type="entry name" value="PGAM"/>
    <property type="match status" value="1"/>
</dbReference>
<feature type="active site" description="Tele-phosphohistidine intermediate" evidence="1">
    <location>
        <position position="11"/>
    </location>
</feature>
<name>A0A1H0U929_9ACTN</name>
<dbReference type="PANTHER" id="PTHR48100">
    <property type="entry name" value="BROAD-SPECIFICITY PHOSPHATASE YOR283W-RELATED"/>
    <property type="match status" value="1"/>
</dbReference>
<feature type="active site" description="Proton donor/acceptor" evidence="1">
    <location>
        <position position="84"/>
    </location>
</feature>
<evidence type="ECO:0000313" key="4">
    <source>
        <dbReference type="Proteomes" id="UP000199497"/>
    </source>
</evidence>
<dbReference type="InterPro" id="IPR029033">
    <property type="entry name" value="His_PPase_superfam"/>
</dbReference>
<sequence>MTLQRLVLWRHGETDFNLAGRIQGHLDCELTELGLEQAKRTAPLVAGFRPEVLVSSDLRRASTTAAALAEVTGLEVRLDERLRETQLGQWQGLSGAEVEQGWPGAMATWRAQPTWAPPDGETRVEVAERAHEVVRELDETVEGTALLCAHGGLITALTARLLEWPTETWSSLGGVSNCGWAVLSRNAVGRQGWRLVTYNGGLVE</sequence>
<dbReference type="InterPro" id="IPR001345">
    <property type="entry name" value="PG/BPGM_mutase_AS"/>
</dbReference>
<dbReference type="STRING" id="405564.SAMN04487905_106133"/>
<dbReference type="InterPro" id="IPR013078">
    <property type="entry name" value="His_Pase_superF_clade-1"/>
</dbReference>
<dbReference type="SUPFAM" id="SSF53254">
    <property type="entry name" value="Phosphoglycerate mutase-like"/>
    <property type="match status" value="1"/>
</dbReference>
<feature type="binding site" evidence="2">
    <location>
        <begin position="10"/>
        <end position="17"/>
    </location>
    <ligand>
        <name>substrate</name>
    </ligand>
</feature>
<dbReference type="EMBL" id="FNJR01000006">
    <property type="protein sequence ID" value="SDP62669.1"/>
    <property type="molecule type" value="Genomic_DNA"/>
</dbReference>
<evidence type="ECO:0000256" key="2">
    <source>
        <dbReference type="PIRSR" id="PIRSR613078-2"/>
    </source>
</evidence>
<dbReference type="Gene3D" id="3.40.50.1240">
    <property type="entry name" value="Phosphoglycerate mutase-like"/>
    <property type="match status" value="1"/>
</dbReference>
<dbReference type="GO" id="GO:0016791">
    <property type="term" value="F:phosphatase activity"/>
    <property type="evidence" value="ECO:0007669"/>
    <property type="project" value="TreeGrafter"/>
</dbReference>
<reference evidence="4" key="1">
    <citation type="submission" date="2016-10" db="EMBL/GenBank/DDBJ databases">
        <authorList>
            <person name="Varghese N."/>
            <person name="Submissions S."/>
        </authorList>
    </citation>
    <scope>NUCLEOTIDE SEQUENCE [LARGE SCALE GENOMIC DNA]</scope>
    <source>
        <strain evidence="4">DSM 46732</strain>
    </source>
</reference>
<dbReference type="OrthoDB" id="4697614at2"/>
<gene>
    <name evidence="3" type="ORF">SAMN04487905_106133</name>
</gene>
<dbReference type="GO" id="GO:0005737">
    <property type="term" value="C:cytoplasm"/>
    <property type="evidence" value="ECO:0007669"/>
    <property type="project" value="TreeGrafter"/>
</dbReference>
<feature type="binding site" evidence="2">
    <location>
        <position position="60"/>
    </location>
    <ligand>
        <name>substrate</name>
    </ligand>
</feature>
<organism evidence="3 4">
    <name type="scientific">Actinopolyspora xinjiangensis</name>
    <dbReference type="NCBI Taxonomy" id="405564"/>
    <lineage>
        <taxon>Bacteria</taxon>
        <taxon>Bacillati</taxon>
        <taxon>Actinomycetota</taxon>
        <taxon>Actinomycetes</taxon>
        <taxon>Actinopolysporales</taxon>
        <taxon>Actinopolysporaceae</taxon>
        <taxon>Actinopolyspora</taxon>
    </lineage>
</organism>
<dbReference type="PROSITE" id="PS00175">
    <property type="entry name" value="PG_MUTASE"/>
    <property type="match status" value="1"/>
</dbReference>
<dbReference type="Pfam" id="PF00300">
    <property type="entry name" value="His_Phos_1"/>
    <property type="match status" value="1"/>
</dbReference>